<evidence type="ECO:0000313" key="4">
    <source>
        <dbReference type="Proteomes" id="UP000036403"/>
    </source>
</evidence>
<feature type="region of interest" description="Disordered" evidence="2">
    <location>
        <begin position="158"/>
        <end position="202"/>
    </location>
</feature>
<feature type="region of interest" description="Disordered" evidence="2">
    <location>
        <begin position="272"/>
        <end position="291"/>
    </location>
</feature>
<keyword evidence="1" id="KW-0175">Coiled coil</keyword>
<evidence type="ECO:0000313" key="3">
    <source>
        <dbReference type="EMBL" id="KMQ96182.1"/>
    </source>
</evidence>
<comment type="caution">
    <text evidence="3">The sequence shown here is derived from an EMBL/GenBank/DDBJ whole genome shotgun (WGS) entry which is preliminary data.</text>
</comment>
<dbReference type="AlphaFoldDB" id="A0A0J7L079"/>
<feature type="region of interest" description="Disordered" evidence="2">
    <location>
        <begin position="215"/>
        <end position="235"/>
    </location>
</feature>
<dbReference type="STRING" id="67767.A0A0J7L079"/>
<name>A0A0J7L079_LASNI</name>
<proteinExistence type="predicted"/>
<organism evidence="3 4">
    <name type="scientific">Lasius niger</name>
    <name type="common">Black garden ant</name>
    <dbReference type="NCBI Taxonomy" id="67767"/>
    <lineage>
        <taxon>Eukaryota</taxon>
        <taxon>Metazoa</taxon>
        <taxon>Ecdysozoa</taxon>
        <taxon>Arthropoda</taxon>
        <taxon>Hexapoda</taxon>
        <taxon>Insecta</taxon>
        <taxon>Pterygota</taxon>
        <taxon>Neoptera</taxon>
        <taxon>Endopterygota</taxon>
        <taxon>Hymenoptera</taxon>
        <taxon>Apocrita</taxon>
        <taxon>Aculeata</taxon>
        <taxon>Formicoidea</taxon>
        <taxon>Formicidae</taxon>
        <taxon>Formicinae</taxon>
        <taxon>Lasius</taxon>
        <taxon>Lasius</taxon>
    </lineage>
</organism>
<feature type="compositionally biased region" description="Acidic residues" evidence="2">
    <location>
        <begin position="188"/>
        <end position="202"/>
    </location>
</feature>
<accession>A0A0J7L079</accession>
<keyword evidence="4" id="KW-1185">Reference proteome</keyword>
<gene>
    <name evidence="3" type="ORF">RF55_3547</name>
</gene>
<feature type="compositionally biased region" description="Basic and acidic residues" evidence="2">
    <location>
        <begin position="53"/>
        <end position="73"/>
    </location>
</feature>
<evidence type="ECO:0000256" key="2">
    <source>
        <dbReference type="SAM" id="MobiDB-lite"/>
    </source>
</evidence>
<dbReference type="OrthoDB" id="44841at2759"/>
<sequence length="431" mass="48994">MIVIDLKFASKLIAITPAATSKTLTCRAEQEGRSESRSASKAEGEEKSDEGDEFKTQERSESKEENSRSESRAAEFSQDETPALEEDSSVSTTDRATTKADSERIKELVSTEFNLEQQLENVQRQLLALKQLPNEIENHLRIVSEQLHMIMELSGVQRSSFGNGSGGHRGSPEENIAQRKDEEKLKEEEEDTDEEDEEFTETYDYIEEIACLERKTSSRSTPQVIEPSDDEGEMEEEEAEMKELDGTISVKSADEEGNRVKKFIVSYETKLLKSPSPAPSHGSFEPDPKLSPKDQVIQELQQRVHKKGKKHSQDLWPQAKQLELTQGRRWRCPNDFFNDEMIAEVLSCQAEVIRGKTMGVNFKKYEKTNLPNYDYLMNSSVYKMIHKMEREPKKGIPVRPAKVNAAEDIIERVKSPALSVIDDRSTRSISH</sequence>
<protein>
    <submittedName>
        <fullName evidence="3">Plectin-like protein</fullName>
    </submittedName>
</protein>
<dbReference type="EMBL" id="LBMM01001504">
    <property type="protein sequence ID" value="KMQ96182.1"/>
    <property type="molecule type" value="Genomic_DNA"/>
</dbReference>
<feature type="compositionally biased region" description="Basic and acidic residues" evidence="2">
    <location>
        <begin position="170"/>
        <end position="187"/>
    </location>
</feature>
<dbReference type="PaxDb" id="67767-A0A0J7L079"/>
<feature type="coiled-coil region" evidence="1">
    <location>
        <begin position="105"/>
        <end position="132"/>
    </location>
</feature>
<dbReference type="Proteomes" id="UP000036403">
    <property type="component" value="Unassembled WGS sequence"/>
</dbReference>
<reference evidence="3 4" key="1">
    <citation type="submission" date="2015-04" db="EMBL/GenBank/DDBJ databases">
        <title>Lasius niger genome sequencing.</title>
        <authorList>
            <person name="Konorov E.A."/>
            <person name="Nikitin M.A."/>
            <person name="Kirill M.V."/>
            <person name="Chang P."/>
        </authorList>
    </citation>
    <scope>NUCLEOTIDE SEQUENCE [LARGE SCALE GENOMIC DNA]</scope>
    <source>
        <tissue evidence="3">Whole</tissue>
    </source>
</reference>
<feature type="compositionally biased region" description="Basic and acidic residues" evidence="2">
    <location>
        <begin position="28"/>
        <end position="45"/>
    </location>
</feature>
<evidence type="ECO:0000256" key="1">
    <source>
        <dbReference type="SAM" id="Coils"/>
    </source>
</evidence>
<feature type="region of interest" description="Disordered" evidence="2">
    <location>
        <begin position="19"/>
        <end position="103"/>
    </location>
</feature>